<reference evidence="10" key="1">
    <citation type="submission" date="2016-10" db="EMBL/GenBank/DDBJ databases">
        <authorList>
            <person name="Varghese N."/>
            <person name="Submissions S."/>
        </authorList>
    </citation>
    <scope>NUCLEOTIDE SEQUENCE [LARGE SCALE GENOMIC DNA]</scope>
    <source>
        <strain evidence="10">NLAE-zl-G277</strain>
    </source>
</reference>
<dbReference type="EMBL" id="FOIM01000016">
    <property type="protein sequence ID" value="SET83902.1"/>
    <property type="molecule type" value="Genomic_DNA"/>
</dbReference>
<keyword evidence="10" id="KW-1185">Reference proteome</keyword>
<evidence type="ECO:0000313" key="10">
    <source>
        <dbReference type="Proteomes" id="UP000198508"/>
    </source>
</evidence>
<gene>
    <name evidence="9" type="ORF">SAMN05216313_11664</name>
</gene>
<dbReference type="RefSeq" id="WP_092365500.1">
    <property type="nucleotide sequence ID" value="NZ_DAINWJ010000075.1"/>
</dbReference>
<keyword evidence="4 8" id="KW-1003">Cell membrane</keyword>
<dbReference type="PANTHER" id="PTHR30269">
    <property type="entry name" value="TRANSMEMBRANE PROTEIN YFCA"/>
    <property type="match status" value="1"/>
</dbReference>
<keyword evidence="5 8" id="KW-0812">Transmembrane</keyword>
<evidence type="ECO:0000256" key="3">
    <source>
        <dbReference type="ARBA" id="ARBA00022448"/>
    </source>
</evidence>
<dbReference type="GO" id="GO:0005886">
    <property type="term" value="C:plasma membrane"/>
    <property type="evidence" value="ECO:0007669"/>
    <property type="project" value="UniProtKB-SubCell"/>
</dbReference>
<evidence type="ECO:0000313" key="9">
    <source>
        <dbReference type="EMBL" id="SET83902.1"/>
    </source>
</evidence>
<evidence type="ECO:0000256" key="4">
    <source>
        <dbReference type="ARBA" id="ARBA00022475"/>
    </source>
</evidence>
<accession>A0A1I0HJ03</accession>
<keyword evidence="6 8" id="KW-1133">Transmembrane helix</keyword>
<evidence type="ECO:0000256" key="6">
    <source>
        <dbReference type="ARBA" id="ARBA00022989"/>
    </source>
</evidence>
<comment type="similarity">
    <text evidence="2 8">Belongs to the 4-toluene sulfonate uptake permease (TSUP) (TC 2.A.102) family.</text>
</comment>
<evidence type="ECO:0000256" key="1">
    <source>
        <dbReference type="ARBA" id="ARBA00004651"/>
    </source>
</evidence>
<dbReference type="STRING" id="460384.SAMN05216313_11664"/>
<dbReference type="Pfam" id="PF01925">
    <property type="entry name" value="TauE"/>
    <property type="match status" value="1"/>
</dbReference>
<sequence length="241" mass="25995">MTETGLLMGGAIFLAYVVKGITGFGNTLVFSSIVGLFLDNRNISPVELVVGYPSNLLIAWRERRRLNPRVWLPLSGMVLLGSIPGVFVLRYTDAGMLKKVFATVVIYLGLSMALEWKSRGGRARSGGGFGFMGILSGMVCGMFGIGAFLAAYLMGRAEEPEAVKGNLCMVFLVENTFRIWMYGTAGILPFSLIRQSLYLYGFMLAGLAVGLLLSGRINQRTARRVTGWMIVASGAGVLLAG</sequence>
<dbReference type="InterPro" id="IPR002781">
    <property type="entry name" value="TM_pro_TauE-like"/>
</dbReference>
<feature type="transmembrane region" description="Helical" evidence="8">
    <location>
        <begin position="70"/>
        <end position="91"/>
    </location>
</feature>
<keyword evidence="3" id="KW-0813">Transport</keyword>
<evidence type="ECO:0000256" key="5">
    <source>
        <dbReference type="ARBA" id="ARBA00022692"/>
    </source>
</evidence>
<proteinExistence type="inferred from homology"/>
<comment type="subcellular location">
    <subcellularLocation>
        <location evidence="1 8">Cell membrane</location>
        <topology evidence="1 8">Multi-pass membrane protein</topology>
    </subcellularLocation>
</comment>
<evidence type="ECO:0000256" key="7">
    <source>
        <dbReference type="ARBA" id="ARBA00023136"/>
    </source>
</evidence>
<feature type="transmembrane region" description="Helical" evidence="8">
    <location>
        <begin position="128"/>
        <end position="154"/>
    </location>
</feature>
<dbReference type="PANTHER" id="PTHR30269:SF37">
    <property type="entry name" value="MEMBRANE TRANSPORTER PROTEIN"/>
    <property type="match status" value="1"/>
</dbReference>
<organism evidence="9 10">
    <name type="scientific">Enterocloster lavalensis</name>
    <dbReference type="NCBI Taxonomy" id="460384"/>
    <lineage>
        <taxon>Bacteria</taxon>
        <taxon>Bacillati</taxon>
        <taxon>Bacillota</taxon>
        <taxon>Clostridia</taxon>
        <taxon>Lachnospirales</taxon>
        <taxon>Lachnospiraceae</taxon>
        <taxon>Enterocloster</taxon>
    </lineage>
</organism>
<dbReference type="InterPro" id="IPR052017">
    <property type="entry name" value="TSUP"/>
</dbReference>
<evidence type="ECO:0000256" key="8">
    <source>
        <dbReference type="RuleBase" id="RU363041"/>
    </source>
</evidence>
<keyword evidence="7 8" id="KW-0472">Membrane</keyword>
<dbReference type="AlphaFoldDB" id="A0A1I0HJ03"/>
<name>A0A1I0HJ03_9FIRM</name>
<dbReference type="Proteomes" id="UP000198508">
    <property type="component" value="Unassembled WGS sequence"/>
</dbReference>
<evidence type="ECO:0000256" key="2">
    <source>
        <dbReference type="ARBA" id="ARBA00009142"/>
    </source>
</evidence>
<protein>
    <recommendedName>
        <fullName evidence="8">Probable membrane transporter protein</fullName>
    </recommendedName>
</protein>
<feature type="transmembrane region" description="Helical" evidence="8">
    <location>
        <begin position="197"/>
        <end position="214"/>
    </location>
</feature>
<feature type="transmembrane region" description="Helical" evidence="8">
    <location>
        <begin position="97"/>
        <end position="116"/>
    </location>
</feature>
<feature type="transmembrane region" description="Helical" evidence="8">
    <location>
        <begin position="12"/>
        <end position="38"/>
    </location>
</feature>